<dbReference type="RefSeq" id="WP_369084566.1">
    <property type="nucleotide sequence ID" value="NZ_JBFSHR010000028.1"/>
</dbReference>
<evidence type="ECO:0000256" key="2">
    <source>
        <dbReference type="SAM" id="MobiDB-lite"/>
    </source>
</evidence>
<keyword evidence="4" id="KW-1185">Reference proteome</keyword>
<keyword evidence="3" id="KW-0378">Hydrolase</keyword>
<name>A0ABV3Y3D1_9ACTN</name>
<evidence type="ECO:0000313" key="4">
    <source>
        <dbReference type="Proteomes" id="UP001560267"/>
    </source>
</evidence>
<dbReference type="InterPro" id="IPR016130">
    <property type="entry name" value="Tyr_Pase_AS"/>
</dbReference>
<sequence>MTSAQPSDPRVPLHGPLNFRDLGGYQTSTGQRLRSQLVYRSDDLAQLVSQDISRLAPLRLRTVIDLRSNEEVQRRGTFPVEHYPHPVDYHHLPLVEDVIGVRDAGLDDQAYLNSRYEHLLEGGVSSIAQVFRIFARETSYPLVFHCVAGKDRTGVVGAVLLAILGVPDATIVHDYQLTDRATQEWFARARQRNQPEFAQVPNIFFTANPETILHLLGSLRQRWGSIDTWLLHIGVTEDELQSIRQILIDRSLT</sequence>
<dbReference type="SUPFAM" id="SSF52799">
    <property type="entry name" value="(Phosphotyrosine protein) phosphatases II"/>
    <property type="match status" value="1"/>
</dbReference>
<protein>
    <submittedName>
        <fullName evidence="3">Tyrosine-protein phosphatase</fullName>
        <ecNumber evidence="3">3.1.3.48</ecNumber>
    </submittedName>
</protein>
<accession>A0ABV3Y3D1</accession>
<dbReference type="PANTHER" id="PTHR31126:SF1">
    <property type="entry name" value="TYROSINE SPECIFIC PROTEIN PHOSPHATASES DOMAIN-CONTAINING PROTEIN"/>
    <property type="match status" value="1"/>
</dbReference>
<comment type="caution">
    <text evidence="3">The sequence shown here is derived from an EMBL/GenBank/DDBJ whole genome shotgun (WGS) entry which is preliminary data.</text>
</comment>
<dbReference type="Proteomes" id="UP001560267">
    <property type="component" value="Unassembled WGS sequence"/>
</dbReference>
<dbReference type="EMBL" id="JBFSHR010000028">
    <property type="protein sequence ID" value="MEX6429910.1"/>
    <property type="molecule type" value="Genomic_DNA"/>
</dbReference>
<dbReference type="PANTHER" id="PTHR31126">
    <property type="entry name" value="TYROSINE-PROTEIN PHOSPHATASE"/>
    <property type="match status" value="1"/>
</dbReference>
<evidence type="ECO:0000313" key="3">
    <source>
        <dbReference type="EMBL" id="MEX6429910.1"/>
    </source>
</evidence>
<dbReference type="GO" id="GO:0004725">
    <property type="term" value="F:protein tyrosine phosphatase activity"/>
    <property type="evidence" value="ECO:0007669"/>
    <property type="project" value="UniProtKB-EC"/>
</dbReference>
<dbReference type="InterPro" id="IPR029021">
    <property type="entry name" value="Prot-tyrosine_phosphatase-like"/>
</dbReference>
<dbReference type="InterPro" id="IPR026893">
    <property type="entry name" value="Tyr/Ser_Pase_IphP-type"/>
</dbReference>
<dbReference type="PROSITE" id="PS00383">
    <property type="entry name" value="TYR_PHOSPHATASE_1"/>
    <property type="match status" value="1"/>
</dbReference>
<evidence type="ECO:0000256" key="1">
    <source>
        <dbReference type="ARBA" id="ARBA00009580"/>
    </source>
</evidence>
<dbReference type="EC" id="3.1.3.48" evidence="3"/>
<dbReference type="Pfam" id="PF13350">
    <property type="entry name" value="Y_phosphatase3"/>
    <property type="match status" value="1"/>
</dbReference>
<dbReference type="Gene3D" id="3.90.190.10">
    <property type="entry name" value="Protein tyrosine phosphatase superfamily"/>
    <property type="match status" value="1"/>
</dbReference>
<feature type="region of interest" description="Disordered" evidence="2">
    <location>
        <begin position="1"/>
        <end position="25"/>
    </location>
</feature>
<proteinExistence type="inferred from homology"/>
<gene>
    <name evidence="3" type="ORF">AB6A68_08670</name>
</gene>
<organism evidence="3 4">
    <name type="scientific">Ferrimicrobium acidiphilum</name>
    <dbReference type="NCBI Taxonomy" id="121039"/>
    <lineage>
        <taxon>Bacteria</taxon>
        <taxon>Bacillati</taxon>
        <taxon>Actinomycetota</taxon>
        <taxon>Acidimicrobiia</taxon>
        <taxon>Acidimicrobiales</taxon>
        <taxon>Acidimicrobiaceae</taxon>
        <taxon>Ferrimicrobium</taxon>
    </lineage>
</organism>
<reference evidence="3 4" key="1">
    <citation type="submission" date="2024-07" db="EMBL/GenBank/DDBJ databases">
        <title>Draft Genome Sequence of Ferrimicrobium acidiphilum Strain YE2023, Isolated from a Pulp of Bioleach Reactor.</title>
        <authorList>
            <person name="Elkina Y.A."/>
            <person name="Bulaeva A.G."/>
            <person name="Beletsky A.V."/>
            <person name="Mardanov A.V."/>
        </authorList>
    </citation>
    <scope>NUCLEOTIDE SEQUENCE [LARGE SCALE GENOMIC DNA]</scope>
    <source>
        <strain evidence="3 4">YE2023</strain>
    </source>
</reference>
<comment type="similarity">
    <text evidence="1">Belongs to the protein-tyrosine phosphatase family.</text>
</comment>